<dbReference type="EMBL" id="CM042012">
    <property type="protein sequence ID" value="KAI3750543.1"/>
    <property type="molecule type" value="Genomic_DNA"/>
</dbReference>
<organism evidence="1 2">
    <name type="scientific">Cichorium intybus</name>
    <name type="common">Chicory</name>
    <dbReference type="NCBI Taxonomy" id="13427"/>
    <lineage>
        <taxon>Eukaryota</taxon>
        <taxon>Viridiplantae</taxon>
        <taxon>Streptophyta</taxon>
        <taxon>Embryophyta</taxon>
        <taxon>Tracheophyta</taxon>
        <taxon>Spermatophyta</taxon>
        <taxon>Magnoliopsida</taxon>
        <taxon>eudicotyledons</taxon>
        <taxon>Gunneridae</taxon>
        <taxon>Pentapetalae</taxon>
        <taxon>asterids</taxon>
        <taxon>campanulids</taxon>
        <taxon>Asterales</taxon>
        <taxon>Asteraceae</taxon>
        <taxon>Cichorioideae</taxon>
        <taxon>Cichorieae</taxon>
        <taxon>Cichoriinae</taxon>
        <taxon>Cichorium</taxon>
    </lineage>
</organism>
<reference evidence="1 2" key="2">
    <citation type="journal article" date="2022" name="Mol. Ecol. Resour.">
        <title>The genomes of chicory, endive, great burdock and yacon provide insights into Asteraceae paleo-polyploidization history and plant inulin production.</title>
        <authorList>
            <person name="Fan W."/>
            <person name="Wang S."/>
            <person name="Wang H."/>
            <person name="Wang A."/>
            <person name="Jiang F."/>
            <person name="Liu H."/>
            <person name="Zhao H."/>
            <person name="Xu D."/>
            <person name="Zhang Y."/>
        </authorList>
    </citation>
    <scope>NUCLEOTIDE SEQUENCE [LARGE SCALE GENOMIC DNA]</scope>
    <source>
        <strain evidence="2">cv. Punajuju</strain>
        <tissue evidence="1">Leaves</tissue>
    </source>
</reference>
<keyword evidence="2" id="KW-1185">Reference proteome</keyword>
<evidence type="ECO:0000313" key="2">
    <source>
        <dbReference type="Proteomes" id="UP001055811"/>
    </source>
</evidence>
<sequence>MIHSFPPKQTTHYSSAFYLLHLLQNFYPYSPRLSLNSQSCSSMASINFNPFGENWFKKPPNPLQSINLHAFADSINPFKHQPESDPFSSPFAALSISNPFKRKPETEPRRPKPGYYKKMLEQFYWESENRPDYRHTPEVERILNEDPIWEKKENPTQEEIEENERWLKEFRESPVVRFLARAEEVMDEINEMELKENSAPYRMEDKKYWKSIPHVIGPDGRPMPRKAIRTRQESEDKFWDFAKQFFFGLWGYRQRPYPPGRPIDVAQAVGYKRLEKRYYDFIMRSGGFFYKDRIGRTRGPCELIQLKTAWGAGIIDKYTFIWGDDMDEWVPIGMLYGMERAIATWEVRLGAAATAFIHKLQKGIPPWVPLKGFEKKSRKQLQDEAYESKKRDLAVLEANDGIWPGVRIPSHALFLWASGSELTSILEQDHMPNKYIPKDMRKQLQKAIPGLRPWEVLSVEQAMDQITYGGEWYREPLGLYRTGPPYIEEWNEDVEDFLDEYQDYTDFVCEVLEGVIPGFDKVLEKVNSEAPKKFRRRVASGKKKIEALKQARHPKRVDPDDEDEDEDDQ</sequence>
<comment type="caution">
    <text evidence="1">The sequence shown here is derived from an EMBL/GenBank/DDBJ whole genome shotgun (WGS) entry which is preliminary data.</text>
</comment>
<proteinExistence type="predicted"/>
<accession>A0ACB9DW52</accession>
<evidence type="ECO:0000313" key="1">
    <source>
        <dbReference type="EMBL" id="KAI3750543.1"/>
    </source>
</evidence>
<name>A0ACB9DW52_CICIN</name>
<dbReference type="Proteomes" id="UP001055811">
    <property type="component" value="Linkage Group LG04"/>
</dbReference>
<gene>
    <name evidence="1" type="ORF">L2E82_21184</name>
</gene>
<reference evidence="2" key="1">
    <citation type="journal article" date="2022" name="Mol. Ecol. Resour.">
        <title>The genomes of chicory, endive, great burdock and yacon provide insights into Asteraceae palaeo-polyploidization history and plant inulin production.</title>
        <authorList>
            <person name="Fan W."/>
            <person name="Wang S."/>
            <person name="Wang H."/>
            <person name="Wang A."/>
            <person name="Jiang F."/>
            <person name="Liu H."/>
            <person name="Zhao H."/>
            <person name="Xu D."/>
            <person name="Zhang Y."/>
        </authorList>
    </citation>
    <scope>NUCLEOTIDE SEQUENCE [LARGE SCALE GENOMIC DNA]</scope>
    <source>
        <strain evidence="2">cv. Punajuju</strain>
    </source>
</reference>
<protein>
    <submittedName>
        <fullName evidence="1">Uncharacterized protein</fullName>
    </submittedName>
</protein>